<evidence type="ECO:0000256" key="3">
    <source>
        <dbReference type="ARBA" id="ARBA00022946"/>
    </source>
</evidence>
<evidence type="ECO:0000259" key="11">
    <source>
        <dbReference type="PROSITE" id="PS50142"/>
    </source>
</evidence>
<evidence type="ECO:0000313" key="13">
    <source>
        <dbReference type="Proteomes" id="UP001217089"/>
    </source>
</evidence>
<dbReference type="PANTHER" id="PTHR11207">
    <property type="entry name" value="RIBONUCLEASE III"/>
    <property type="match status" value="1"/>
</dbReference>
<dbReference type="Pfam" id="PF22892">
    <property type="entry name" value="DSRM_MRPL44"/>
    <property type="match status" value="1"/>
</dbReference>
<evidence type="ECO:0000256" key="5">
    <source>
        <dbReference type="ARBA" id="ARBA00023128"/>
    </source>
</evidence>
<feature type="domain" description="RNase III" evidence="11">
    <location>
        <begin position="73"/>
        <end position="208"/>
    </location>
</feature>
<dbReference type="Gene3D" id="1.10.1520.10">
    <property type="entry name" value="Ribonuclease III domain"/>
    <property type="match status" value="1"/>
</dbReference>
<accession>A0ABQ9F4G9</accession>
<dbReference type="SUPFAM" id="SSF54768">
    <property type="entry name" value="dsRNA-binding domain-like"/>
    <property type="match status" value="1"/>
</dbReference>
<evidence type="ECO:0000256" key="6">
    <source>
        <dbReference type="ARBA" id="ARBA00023274"/>
    </source>
</evidence>
<protein>
    <recommendedName>
        <fullName evidence="8">Large ribosomal subunit protein mL44</fullName>
    </recommendedName>
</protein>
<feature type="domain" description="DRBM" evidence="10">
    <location>
        <begin position="237"/>
        <end position="307"/>
    </location>
</feature>
<evidence type="ECO:0000256" key="2">
    <source>
        <dbReference type="ARBA" id="ARBA00022884"/>
    </source>
</evidence>
<dbReference type="PROSITE" id="PS50142">
    <property type="entry name" value="RNASE_3_2"/>
    <property type="match status" value="1"/>
</dbReference>
<dbReference type="SMART" id="SM00535">
    <property type="entry name" value="RIBOc"/>
    <property type="match status" value="1"/>
</dbReference>
<keyword evidence="3" id="KW-0809">Transit peptide</keyword>
<keyword evidence="4" id="KW-0689">Ribosomal protein</keyword>
<dbReference type="InterPro" id="IPR055189">
    <property type="entry name" value="RM44_endonuclase"/>
</dbReference>
<gene>
    <name evidence="12" type="ORF">KUTeg_009647</name>
</gene>
<dbReference type="InterPro" id="IPR000999">
    <property type="entry name" value="RNase_III_dom"/>
</dbReference>
<keyword evidence="2 9" id="KW-0694">RNA-binding</keyword>
<evidence type="ECO:0000256" key="1">
    <source>
        <dbReference type="ARBA" id="ARBA00004173"/>
    </source>
</evidence>
<dbReference type="InterPro" id="IPR036389">
    <property type="entry name" value="RNase_III_sf"/>
</dbReference>
<dbReference type="PROSITE" id="PS50137">
    <property type="entry name" value="DS_RBD"/>
    <property type="match status" value="1"/>
</dbReference>
<dbReference type="Pfam" id="PF22935">
    <property type="entry name" value="RM44_endonuclase"/>
    <property type="match status" value="1"/>
</dbReference>
<comment type="subcellular location">
    <subcellularLocation>
        <location evidence="1">Mitochondrion</location>
    </subcellularLocation>
</comment>
<dbReference type="EMBL" id="JARBDR010000440">
    <property type="protein sequence ID" value="KAJ8312274.1"/>
    <property type="molecule type" value="Genomic_DNA"/>
</dbReference>
<organism evidence="12 13">
    <name type="scientific">Tegillarca granosa</name>
    <name type="common">Malaysian cockle</name>
    <name type="synonym">Anadara granosa</name>
    <dbReference type="NCBI Taxonomy" id="220873"/>
    <lineage>
        <taxon>Eukaryota</taxon>
        <taxon>Metazoa</taxon>
        <taxon>Spiralia</taxon>
        <taxon>Lophotrochozoa</taxon>
        <taxon>Mollusca</taxon>
        <taxon>Bivalvia</taxon>
        <taxon>Autobranchia</taxon>
        <taxon>Pteriomorphia</taxon>
        <taxon>Arcoida</taxon>
        <taxon>Arcoidea</taxon>
        <taxon>Arcidae</taxon>
        <taxon>Tegillarca</taxon>
    </lineage>
</organism>
<dbReference type="PANTHER" id="PTHR11207:SF5">
    <property type="entry name" value="LARGE RIBOSOMAL SUBUNIT PROTEIN ML44"/>
    <property type="match status" value="1"/>
</dbReference>
<reference evidence="12 13" key="1">
    <citation type="submission" date="2022-12" db="EMBL/GenBank/DDBJ databases">
        <title>Chromosome-level genome of Tegillarca granosa.</title>
        <authorList>
            <person name="Kim J."/>
        </authorList>
    </citation>
    <scope>NUCLEOTIDE SEQUENCE [LARGE SCALE GENOMIC DNA]</scope>
    <source>
        <strain evidence="12">Teg-2019</strain>
        <tissue evidence="12">Adductor muscle</tissue>
    </source>
</reference>
<evidence type="ECO:0000256" key="8">
    <source>
        <dbReference type="ARBA" id="ARBA00035187"/>
    </source>
</evidence>
<comment type="caution">
    <text evidence="12">The sequence shown here is derived from an EMBL/GenBank/DDBJ whole genome shotgun (WGS) entry which is preliminary data.</text>
</comment>
<dbReference type="InterPro" id="IPR044444">
    <property type="entry name" value="Ribosomal_mL44_DSRM_metazoa"/>
</dbReference>
<dbReference type="CDD" id="cd19874">
    <property type="entry name" value="DSRM_MRPL44"/>
    <property type="match status" value="1"/>
</dbReference>
<evidence type="ECO:0000313" key="12">
    <source>
        <dbReference type="EMBL" id="KAJ8312274.1"/>
    </source>
</evidence>
<evidence type="ECO:0000256" key="9">
    <source>
        <dbReference type="PROSITE-ProRule" id="PRU00266"/>
    </source>
</evidence>
<dbReference type="InterPro" id="IPR014720">
    <property type="entry name" value="dsRBD_dom"/>
</dbReference>
<evidence type="ECO:0000259" key="10">
    <source>
        <dbReference type="PROSITE" id="PS50137"/>
    </source>
</evidence>
<evidence type="ECO:0000256" key="7">
    <source>
        <dbReference type="ARBA" id="ARBA00024034"/>
    </source>
</evidence>
<comment type="similarity">
    <text evidence="7">Belongs to the ribonuclease III family. Mitochondrion-specific ribosomal protein mL44 subfamily.</text>
</comment>
<proteinExistence type="inferred from homology"/>
<sequence>MATFRCFRTGMLVNSSILTCRNTISKQVVRNANKKPKWLSAYLKEQYNRRLAAGPEPERHPEKFGCWNYDCEIYAFGKRFGEEFNENLLKQAFMFSSYVENERARREDLDINLDTDNISIEDNEQLAIKGGEIAERYIKAFLRHSYPLLFEEGICAIQKYLMSDESLHYVASNLGFKDLIKTMEYPPEDDKYCTAFKAVVGALAESQSVQRAEVFVKDFVLPQLIGKDINEMWEVVNPMGLLNSLLTVLGRGAPEPRLLHQSASQTMMAVYHVGIYSDKELIGRSPGESVTIAEEMAAREALKHLMKTSDYRPPLPIGKQAENIKLDYEKKNISLEQLSQKLLQNSEQRITSGIS</sequence>
<dbReference type="SUPFAM" id="SSF69065">
    <property type="entry name" value="RNase III domain-like"/>
    <property type="match status" value="1"/>
</dbReference>
<keyword evidence="5" id="KW-0496">Mitochondrion</keyword>
<dbReference type="Gene3D" id="3.30.160.20">
    <property type="match status" value="1"/>
</dbReference>
<dbReference type="Proteomes" id="UP001217089">
    <property type="component" value="Unassembled WGS sequence"/>
</dbReference>
<name>A0ABQ9F4G9_TEGGR</name>
<evidence type="ECO:0000256" key="4">
    <source>
        <dbReference type="ARBA" id="ARBA00022980"/>
    </source>
</evidence>
<keyword evidence="6" id="KW-0687">Ribonucleoprotein</keyword>
<keyword evidence="13" id="KW-1185">Reference proteome</keyword>